<protein>
    <recommendedName>
        <fullName evidence="3">HTH psq-type domain-containing protein</fullName>
    </recommendedName>
</protein>
<feature type="region of interest" description="Disordered" evidence="1">
    <location>
        <begin position="29"/>
        <end position="57"/>
    </location>
</feature>
<gene>
    <name evidence="2" type="ORF">L914_13372</name>
</gene>
<sequence>FPKKKVEDCLLAICGSNTRAFEVDAVNTPASCTEGKSQSSSRSQDAKGLGQRNRKIPARRLLRLRRLRNRSEPFSARCKTSSMKNTVKKQTKVPANTWSEAIAAVNNGVPIRTATKTYGVSHEPLQQQLRGVVPLQTCSRPKLVYVSENHGGHKLVERFHYRSLSGMLISFGELRGMLRQVAEETEIHPLTDVFP</sequence>
<organism evidence="2">
    <name type="scientific">Phytophthora nicotianae</name>
    <name type="common">Potato buckeye rot agent</name>
    <name type="synonym">Phytophthora parasitica</name>
    <dbReference type="NCBI Taxonomy" id="4792"/>
    <lineage>
        <taxon>Eukaryota</taxon>
        <taxon>Sar</taxon>
        <taxon>Stramenopiles</taxon>
        <taxon>Oomycota</taxon>
        <taxon>Peronosporomycetes</taxon>
        <taxon>Peronosporales</taxon>
        <taxon>Peronosporaceae</taxon>
        <taxon>Phytophthora</taxon>
    </lineage>
</organism>
<evidence type="ECO:0000313" key="2">
    <source>
        <dbReference type="EMBL" id="ETM40792.1"/>
    </source>
</evidence>
<dbReference type="Proteomes" id="UP000054532">
    <property type="component" value="Unassembled WGS sequence"/>
</dbReference>
<feature type="compositionally biased region" description="Polar residues" evidence="1">
    <location>
        <begin position="29"/>
        <end position="43"/>
    </location>
</feature>
<evidence type="ECO:0008006" key="3">
    <source>
        <dbReference type="Google" id="ProtNLM"/>
    </source>
</evidence>
<feature type="non-terminal residue" evidence="2">
    <location>
        <position position="1"/>
    </location>
</feature>
<proteinExistence type="predicted"/>
<dbReference type="AlphaFoldDB" id="W2MWN7"/>
<evidence type="ECO:0000256" key="1">
    <source>
        <dbReference type="SAM" id="MobiDB-lite"/>
    </source>
</evidence>
<reference evidence="2" key="1">
    <citation type="submission" date="2013-11" db="EMBL/GenBank/DDBJ databases">
        <title>The Genome Sequence of Phytophthora parasitica IAC_01/95.</title>
        <authorList>
            <consortium name="The Broad Institute Genomics Platform"/>
            <person name="Russ C."/>
            <person name="Tyler B."/>
            <person name="Panabieres F."/>
            <person name="Shan W."/>
            <person name="Tripathy S."/>
            <person name="Grunwald N."/>
            <person name="Machado M."/>
            <person name="Johnson C.S."/>
            <person name="Arredondo F."/>
            <person name="Hong C."/>
            <person name="Coffey M."/>
            <person name="Young S.K."/>
            <person name="Zeng Q."/>
            <person name="Gargeya S."/>
            <person name="Fitzgerald M."/>
            <person name="Abouelleil A."/>
            <person name="Alvarado L."/>
            <person name="Chapman S.B."/>
            <person name="Gainer-Dewar J."/>
            <person name="Goldberg J."/>
            <person name="Griggs A."/>
            <person name="Gujja S."/>
            <person name="Hansen M."/>
            <person name="Howarth C."/>
            <person name="Imamovic A."/>
            <person name="Ireland A."/>
            <person name="Larimer J."/>
            <person name="McCowan C."/>
            <person name="Murphy C."/>
            <person name="Pearson M."/>
            <person name="Poon T.W."/>
            <person name="Priest M."/>
            <person name="Roberts A."/>
            <person name="Saif S."/>
            <person name="Shea T."/>
            <person name="Sykes S."/>
            <person name="Wortman J."/>
            <person name="Nusbaum C."/>
            <person name="Birren B."/>
        </authorList>
    </citation>
    <scope>NUCLEOTIDE SEQUENCE [LARGE SCALE GENOMIC DNA]</scope>
    <source>
        <strain evidence="2">IAC_01/95</strain>
    </source>
</reference>
<dbReference type="EMBL" id="KI694297">
    <property type="protein sequence ID" value="ETM40792.1"/>
    <property type="molecule type" value="Genomic_DNA"/>
</dbReference>
<accession>W2MWN7</accession>
<name>W2MWN7_PHYNI</name>